<dbReference type="AlphaFoldDB" id="A0A562VCB9"/>
<dbReference type="RefSeq" id="WP_147134335.1">
    <property type="nucleotide sequence ID" value="NZ_BAABIJ010000001.1"/>
</dbReference>
<protein>
    <submittedName>
        <fullName evidence="1">Uncharacterized protein YcaQ</fullName>
    </submittedName>
</protein>
<dbReference type="Proteomes" id="UP000321617">
    <property type="component" value="Unassembled WGS sequence"/>
</dbReference>
<organism evidence="1 2">
    <name type="scientific">Stackebrandtia albiflava</name>
    <dbReference type="NCBI Taxonomy" id="406432"/>
    <lineage>
        <taxon>Bacteria</taxon>
        <taxon>Bacillati</taxon>
        <taxon>Actinomycetota</taxon>
        <taxon>Actinomycetes</taxon>
        <taxon>Glycomycetales</taxon>
        <taxon>Glycomycetaceae</taxon>
        <taxon>Stackebrandtia</taxon>
    </lineage>
</organism>
<dbReference type="OrthoDB" id="9148135at2"/>
<proteinExistence type="predicted"/>
<dbReference type="InterPro" id="IPR009351">
    <property type="entry name" value="AlkZ-like"/>
</dbReference>
<dbReference type="EMBL" id="VLLL01000005">
    <property type="protein sequence ID" value="TWJ15516.1"/>
    <property type="molecule type" value="Genomic_DNA"/>
</dbReference>
<evidence type="ECO:0000313" key="1">
    <source>
        <dbReference type="EMBL" id="TWJ15516.1"/>
    </source>
</evidence>
<dbReference type="Pfam" id="PF06224">
    <property type="entry name" value="AlkZ-like"/>
    <property type="match status" value="1"/>
</dbReference>
<accession>A0A562VCB9</accession>
<dbReference type="PANTHER" id="PTHR38479">
    <property type="entry name" value="LMO0824 PROTEIN"/>
    <property type="match status" value="1"/>
</dbReference>
<keyword evidence="2" id="KW-1185">Reference proteome</keyword>
<comment type="caution">
    <text evidence="1">The sequence shown here is derived from an EMBL/GenBank/DDBJ whole genome shotgun (WGS) entry which is preliminary data.</text>
</comment>
<reference evidence="1 2" key="1">
    <citation type="journal article" date="2013" name="Stand. Genomic Sci.">
        <title>Genomic Encyclopedia of Type Strains, Phase I: The one thousand microbial genomes (KMG-I) project.</title>
        <authorList>
            <person name="Kyrpides N.C."/>
            <person name="Woyke T."/>
            <person name="Eisen J.A."/>
            <person name="Garrity G."/>
            <person name="Lilburn T.G."/>
            <person name="Beck B.J."/>
            <person name="Whitman W.B."/>
            <person name="Hugenholtz P."/>
            <person name="Klenk H.P."/>
        </authorList>
    </citation>
    <scope>NUCLEOTIDE SEQUENCE [LARGE SCALE GENOMIC DNA]</scope>
    <source>
        <strain evidence="1 2">DSM 45044</strain>
    </source>
</reference>
<dbReference type="PANTHER" id="PTHR38479:SF2">
    <property type="entry name" value="WINGED HELIX DNA-BINDING DOMAIN-CONTAINING PROTEIN"/>
    <property type="match status" value="1"/>
</dbReference>
<evidence type="ECO:0000313" key="2">
    <source>
        <dbReference type="Proteomes" id="UP000321617"/>
    </source>
</evidence>
<name>A0A562VCB9_9ACTN</name>
<sequence>MQTTLSRRALNRALLDRQGLLRRTRTTPQRMTARLLGLQAQLGDPPYYQLWTRIEGFRQAELTSALRDRSVVRVVLMRGTIHLIGAEDCMPLRALIQPFLTRTLFNGSQNGRKIVGVDPGELAQAGRDLLADGPLHNDEIAERLAARFPGYEGNSLAYGLRCLIPLVQVPPRGVWGEGGGLRYAWAAQWLDRPEESEPPATELLLRYLAAFGPASVADFQRWSSLTRTRELFTRLGDRLTVYRDPDGRELFDVAGTALPDPDTPVPVTLVGPFDNLLLSHADKSRVMGKAEEKRAFGPNAVIRGTYLVDGRVAGAWRADRSRDLTRLWVEPFAELTSGGTDELVARLEELARFAAPESETRIEFH</sequence>
<gene>
    <name evidence="1" type="ORF">LX16_1227</name>
</gene>